<feature type="transmembrane region" description="Helical" evidence="1">
    <location>
        <begin position="660"/>
        <end position="680"/>
    </location>
</feature>
<dbReference type="PANTHER" id="PTHR24148">
    <property type="entry name" value="ANKYRIN REPEAT DOMAIN-CONTAINING PROTEIN 39 HOMOLOG-RELATED"/>
    <property type="match status" value="1"/>
</dbReference>
<evidence type="ECO:0000313" key="3">
    <source>
        <dbReference type="EMBL" id="KAJ3097039.1"/>
    </source>
</evidence>
<evidence type="ECO:0000256" key="1">
    <source>
        <dbReference type="SAM" id="Phobius"/>
    </source>
</evidence>
<feature type="domain" description="Heterokaryon incompatibility" evidence="2">
    <location>
        <begin position="60"/>
        <end position="223"/>
    </location>
</feature>
<keyword evidence="1" id="KW-0812">Transmembrane</keyword>
<dbReference type="PANTHER" id="PTHR24148:SF64">
    <property type="entry name" value="HETEROKARYON INCOMPATIBILITY DOMAIN-CONTAINING PROTEIN"/>
    <property type="match status" value="1"/>
</dbReference>
<gene>
    <name evidence="3" type="ORF">HK100_005445</name>
</gene>
<dbReference type="Pfam" id="PF06985">
    <property type="entry name" value="HET"/>
    <property type="match status" value="1"/>
</dbReference>
<dbReference type="InterPro" id="IPR010730">
    <property type="entry name" value="HET"/>
</dbReference>
<sequence>MNTTSNSLVGRAIIDRHGIMNIDSFDGGSYKLTIAEIRANGVTITADLHDISKLREGFEFTAISHMWAGTKITNTQGPDQAGHYWWTVEQPEHASQALLSVLDLLISDKTEKSNAWIWIDLLCLPQARVFTPDVFKSMSTFYGKCKKCIMVVAVDADSGAKWSSDYFDLVQRVSKSEESLQFNEGSIEAIKAVVDLARPSFTSLEAWTGLGRAPYSRVWTFQEMLLPPSLFVAFKIDGGATNCVEIDSFASSFVIAAQALKKFQVFRGLPWIAAPAYEAYNLAVNKILSEVTTSLSWLKRGRELGREFRRDNVGGAVDIGHVEMLFDIFTAYPRQCEYKQDYVNGLKGLLPNDEDYTGTDVRLAVSSLMWSLTRRSNRTWTTGGFIRNESDRPWFMASVPQNPPNCMFLSGSTHVGDVVVTDTHIENKSEHLVITKFEHHKPISIETEVITNETFRFEFVVNARHEHGIVTESKQYTSINTVLLVRYLHAILMRFGIEDRSLIFSIETLLDLNSDKDSDTSSIRRDVRRYIHEKYDGVRVSDLPLFTNQAPIAVSVLELRDLFNLTTPESALAVTISCACGCQFTMPHILAHNLFKLVFPRSYTVINLNAINPQTEYVQIASCTAVTKSLVKQNKAEGREALRILLDFDVDKDQKQDFPLWFAISALTVLIGVILLFVFVSNFFNVAAGLFGILLTVAGVYGLFKSGNIFLKVKSDISGWVITLKDKGNPAGKLSPVGALIKRTYTSYSFLDQSGGAVGIFIMHNSDRRVHDLGWKDSSNSPAKLPESDKKLI</sequence>
<dbReference type="EMBL" id="JADGJH010002546">
    <property type="protein sequence ID" value="KAJ3097039.1"/>
    <property type="molecule type" value="Genomic_DNA"/>
</dbReference>
<name>A0AAD5XCB1_9FUNG</name>
<evidence type="ECO:0000313" key="4">
    <source>
        <dbReference type="Proteomes" id="UP001211907"/>
    </source>
</evidence>
<organism evidence="3 4">
    <name type="scientific">Physocladia obscura</name>
    <dbReference type="NCBI Taxonomy" id="109957"/>
    <lineage>
        <taxon>Eukaryota</taxon>
        <taxon>Fungi</taxon>
        <taxon>Fungi incertae sedis</taxon>
        <taxon>Chytridiomycota</taxon>
        <taxon>Chytridiomycota incertae sedis</taxon>
        <taxon>Chytridiomycetes</taxon>
        <taxon>Chytridiales</taxon>
        <taxon>Chytriomycetaceae</taxon>
        <taxon>Physocladia</taxon>
    </lineage>
</organism>
<keyword evidence="4" id="KW-1185">Reference proteome</keyword>
<comment type="caution">
    <text evidence="3">The sequence shown here is derived from an EMBL/GenBank/DDBJ whole genome shotgun (WGS) entry which is preliminary data.</text>
</comment>
<feature type="transmembrane region" description="Helical" evidence="1">
    <location>
        <begin position="686"/>
        <end position="704"/>
    </location>
</feature>
<protein>
    <recommendedName>
        <fullName evidence="2">Heterokaryon incompatibility domain-containing protein</fullName>
    </recommendedName>
</protein>
<dbReference type="InterPro" id="IPR052895">
    <property type="entry name" value="HetReg/Transcr_Mod"/>
</dbReference>
<reference evidence="3" key="1">
    <citation type="submission" date="2020-05" db="EMBL/GenBank/DDBJ databases">
        <title>Phylogenomic resolution of chytrid fungi.</title>
        <authorList>
            <person name="Stajich J.E."/>
            <person name="Amses K."/>
            <person name="Simmons R."/>
            <person name="Seto K."/>
            <person name="Myers J."/>
            <person name="Bonds A."/>
            <person name="Quandt C.A."/>
            <person name="Barry K."/>
            <person name="Liu P."/>
            <person name="Grigoriev I."/>
            <person name="Longcore J.E."/>
            <person name="James T.Y."/>
        </authorList>
    </citation>
    <scope>NUCLEOTIDE SEQUENCE</scope>
    <source>
        <strain evidence="3">JEL0513</strain>
    </source>
</reference>
<keyword evidence="1" id="KW-0472">Membrane</keyword>
<dbReference type="Proteomes" id="UP001211907">
    <property type="component" value="Unassembled WGS sequence"/>
</dbReference>
<proteinExistence type="predicted"/>
<dbReference type="AlphaFoldDB" id="A0AAD5XCB1"/>
<keyword evidence="1" id="KW-1133">Transmembrane helix</keyword>
<accession>A0AAD5XCB1</accession>
<evidence type="ECO:0000259" key="2">
    <source>
        <dbReference type="Pfam" id="PF06985"/>
    </source>
</evidence>